<dbReference type="GO" id="GO:0016020">
    <property type="term" value="C:membrane"/>
    <property type="evidence" value="ECO:0007669"/>
    <property type="project" value="InterPro"/>
</dbReference>
<evidence type="ECO:0000256" key="1">
    <source>
        <dbReference type="SAM" id="Phobius"/>
    </source>
</evidence>
<comment type="caution">
    <text evidence="2">The sequence shown here is derived from an EMBL/GenBank/DDBJ whole genome shotgun (WGS) entry which is preliminary data.</text>
</comment>
<dbReference type="InterPro" id="IPR007820">
    <property type="entry name" value="AbrB_fam"/>
</dbReference>
<dbReference type="GO" id="GO:0010468">
    <property type="term" value="P:regulation of gene expression"/>
    <property type="evidence" value="ECO:0007669"/>
    <property type="project" value="InterPro"/>
</dbReference>
<protein>
    <submittedName>
        <fullName evidence="2">AbrB family transcriptional regulator</fullName>
    </submittedName>
</protein>
<dbReference type="PIRSF" id="PIRSF038991">
    <property type="entry name" value="Protein_AbrB"/>
    <property type="match status" value="1"/>
</dbReference>
<dbReference type="AlphaFoldDB" id="A0A8K0Y138"/>
<dbReference type="EMBL" id="JAESVN010000006">
    <property type="protein sequence ID" value="MBL4918451.1"/>
    <property type="molecule type" value="Genomic_DNA"/>
</dbReference>
<feature type="transmembrane region" description="Helical" evidence="1">
    <location>
        <begin position="233"/>
        <end position="256"/>
    </location>
</feature>
<dbReference type="Pfam" id="PF05145">
    <property type="entry name" value="AbrB"/>
    <property type="match status" value="1"/>
</dbReference>
<feature type="transmembrane region" description="Helical" evidence="1">
    <location>
        <begin position="52"/>
        <end position="74"/>
    </location>
</feature>
<organism evidence="2 3">
    <name type="scientific">Szabonella alba</name>
    <dbReference type="NCBI Taxonomy" id="2804194"/>
    <lineage>
        <taxon>Bacteria</taxon>
        <taxon>Pseudomonadati</taxon>
        <taxon>Pseudomonadota</taxon>
        <taxon>Alphaproteobacteria</taxon>
        <taxon>Rhodobacterales</taxon>
        <taxon>Paracoccaceae</taxon>
        <taxon>Szabonella</taxon>
    </lineage>
</organism>
<proteinExistence type="predicted"/>
<evidence type="ECO:0000313" key="3">
    <source>
        <dbReference type="Proteomes" id="UP000648908"/>
    </source>
</evidence>
<dbReference type="PANTHER" id="PTHR38457">
    <property type="entry name" value="REGULATOR ABRB-RELATED"/>
    <property type="match status" value="1"/>
</dbReference>
<evidence type="ECO:0000313" key="2">
    <source>
        <dbReference type="EMBL" id="MBL4918451.1"/>
    </source>
</evidence>
<gene>
    <name evidence="2" type="ORF">JL811_14585</name>
</gene>
<keyword evidence="3" id="KW-1185">Reference proteome</keyword>
<feature type="transmembrane region" description="Helical" evidence="1">
    <location>
        <begin position="276"/>
        <end position="303"/>
    </location>
</feature>
<dbReference type="PANTHER" id="PTHR38457:SF1">
    <property type="entry name" value="REGULATOR ABRB-RELATED"/>
    <property type="match status" value="1"/>
</dbReference>
<keyword evidence="1" id="KW-0812">Transmembrane</keyword>
<accession>A0A8K0Y138</accession>
<sequence>MLLGPMALCLVAALAGARMKDMGPVGTYLRSFIGLAVGASITPDLVYQLPAMAGSLIFVPIFIIAIAAVGYPLFRRVFRLDHATAWYGAMPGGLQDMLIFGQAAGGDLRALSLIHATRVLAIVTIAPVLMTLIWQVDLTRPPGAPASQSGLDQILILMATGLIGWKLAERMRLFGASLLGPMLLAAILSLAGIITARPPAEMILVAQLFIGISVGVKYTGITLRELRLFVGAGLAYAALLSLISIAFIEVIALSGIAPPAEAFLSFLPGGQAEMVVIALLAGADLAFVVSHHLLRLVLVILFAPVAERIFNRRT</sequence>
<feature type="transmembrane region" description="Helical" evidence="1">
    <location>
        <begin position="150"/>
        <end position="168"/>
    </location>
</feature>
<name>A0A8K0Y138_9RHOB</name>
<dbReference type="Proteomes" id="UP000648908">
    <property type="component" value="Unassembled WGS sequence"/>
</dbReference>
<feature type="transmembrane region" description="Helical" evidence="1">
    <location>
        <begin position="119"/>
        <end position="138"/>
    </location>
</feature>
<keyword evidence="1" id="KW-0472">Membrane</keyword>
<reference evidence="2" key="1">
    <citation type="submission" date="2021-01" db="EMBL/GenBank/DDBJ databases">
        <title>Tabrizicola alba sp. nov. a motile alkaliphilic bacterium isolated from a soda lake.</title>
        <authorList>
            <person name="Szuroczki S."/>
            <person name="Abbaszade G."/>
            <person name="Schumann P."/>
            <person name="Toth E."/>
        </authorList>
    </citation>
    <scope>NUCLEOTIDE SEQUENCE</scope>
    <source>
        <strain evidence="2">DMG-N-6</strain>
    </source>
</reference>
<keyword evidence="1" id="KW-1133">Transmembrane helix</keyword>
<feature type="transmembrane region" description="Helical" evidence="1">
    <location>
        <begin position="202"/>
        <end position="221"/>
    </location>
</feature>
<feature type="transmembrane region" description="Helical" evidence="1">
    <location>
        <begin position="175"/>
        <end position="196"/>
    </location>
</feature>